<dbReference type="EMBL" id="MIGZ01000029">
    <property type="protein sequence ID" value="ODQ94885.1"/>
    <property type="molecule type" value="Genomic_DNA"/>
</dbReference>
<evidence type="ECO:0000313" key="2">
    <source>
        <dbReference type="Proteomes" id="UP000094243"/>
    </source>
</evidence>
<gene>
    <name evidence="1" type="ORF">BHQ17_07240</name>
</gene>
<protein>
    <submittedName>
        <fullName evidence="1">Uncharacterized protein</fullName>
    </submittedName>
</protein>
<dbReference type="Proteomes" id="UP000094243">
    <property type="component" value="Unassembled WGS sequence"/>
</dbReference>
<evidence type="ECO:0000313" key="1">
    <source>
        <dbReference type="EMBL" id="ODQ94885.1"/>
    </source>
</evidence>
<name>A0A1E3RY85_9MYCO</name>
<proteinExistence type="predicted"/>
<keyword evidence="2" id="KW-1185">Reference proteome</keyword>
<dbReference type="AlphaFoldDB" id="A0A1E3RY85"/>
<reference evidence="2" key="1">
    <citation type="submission" date="2016-09" db="EMBL/GenBank/DDBJ databases">
        <authorList>
            <person name="Greninger A.L."/>
            <person name="Jerome K.R."/>
            <person name="Mcnair B."/>
            <person name="Wallis C."/>
            <person name="Fang F."/>
        </authorList>
    </citation>
    <scope>NUCLEOTIDE SEQUENCE [LARGE SCALE GENOMIC DNA]</scope>
    <source>
        <strain evidence="2">M7</strain>
    </source>
</reference>
<accession>A0A1E3RY85</accession>
<comment type="caution">
    <text evidence="1">The sequence shown here is derived from an EMBL/GenBank/DDBJ whole genome shotgun (WGS) entry which is preliminary data.</text>
</comment>
<sequence length="155" mass="16796">MAAELRRHGVIDDESGESGTGTSIIVVLDDGLIVSVVGDGALSEVRRQDRASETQIREAVTDTAIATGAQRLLVVCDVRHTPDDKHARAIDWLRDLTHRIGYECSMNGLHDLAASIAVVRSDAEALRTAHAVVDWHKGIRRAGGWFPKRYAGTSS</sequence>
<organism evidence="1 2">
    <name type="scientific">Mycolicibacterium holsaticum</name>
    <dbReference type="NCBI Taxonomy" id="152142"/>
    <lineage>
        <taxon>Bacteria</taxon>
        <taxon>Bacillati</taxon>
        <taxon>Actinomycetota</taxon>
        <taxon>Actinomycetes</taxon>
        <taxon>Mycobacteriales</taxon>
        <taxon>Mycobacteriaceae</taxon>
        <taxon>Mycolicibacterium</taxon>
    </lineage>
</organism>